<reference evidence="7 8" key="1">
    <citation type="submission" date="2018-05" db="EMBL/GenBank/DDBJ databases">
        <title>Micromonospora from Atacama Desert.</title>
        <authorList>
            <person name="Carro L."/>
            <person name="Goodfellow M."/>
            <person name="Klenk H.-P."/>
        </authorList>
    </citation>
    <scope>NUCLEOTIDE SEQUENCE [LARGE SCALE GENOMIC DNA]</scope>
    <source>
        <strain evidence="7 8">LB32</strain>
    </source>
</reference>
<evidence type="ECO:0000256" key="1">
    <source>
        <dbReference type="ARBA" id="ARBA00009080"/>
    </source>
</evidence>
<comment type="similarity">
    <text evidence="1">Belongs to the HIBADH-related family.</text>
</comment>
<dbReference type="GO" id="GO:0051287">
    <property type="term" value="F:NAD binding"/>
    <property type="evidence" value="ECO:0007669"/>
    <property type="project" value="InterPro"/>
</dbReference>
<dbReference type="InterPro" id="IPR008927">
    <property type="entry name" value="6-PGluconate_DH-like_C_sf"/>
</dbReference>
<dbReference type="PANTHER" id="PTHR43580:SF2">
    <property type="entry name" value="CYTOKINE-LIKE NUCLEAR FACTOR N-PAC"/>
    <property type="match status" value="1"/>
</dbReference>
<evidence type="ECO:0000256" key="4">
    <source>
        <dbReference type="PIRSR" id="PIRSR000103-1"/>
    </source>
</evidence>
<dbReference type="Pfam" id="PF14833">
    <property type="entry name" value="NAD_binding_11"/>
    <property type="match status" value="1"/>
</dbReference>
<dbReference type="InterPro" id="IPR013328">
    <property type="entry name" value="6PGD_dom2"/>
</dbReference>
<protein>
    <submittedName>
        <fullName evidence="7">6-phosphogluconate dehydrogenase</fullName>
    </submittedName>
</protein>
<name>A0A3N9X1A8_9ACTN</name>
<evidence type="ECO:0000313" key="8">
    <source>
        <dbReference type="Proteomes" id="UP000266889"/>
    </source>
</evidence>
<comment type="caution">
    <text evidence="7">The sequence shown here is derived from an EMBL/GenBank/DDBJ whole genome shotgun (WGS) entry which is preliminary data.</text>
</comment>
<dbReference type="RefSeq" id="WP_341869922.1">
    <property type="nucleotide sequence ID" value="NZ_QGSY01000230.1"/>
</dbReference>
<dbReference type="SUPFAM" id="SSF51735">
    <property type="entry name" value="NAD(P)-binding Rossmann-fold domains"/>
    <property type="match status" value="1"/>
</dbReference>
<evidence type="ECO:0000259" key="6">
    <source>
        <dbReference type="Pfam" id="PF14833"/>
    </source>
</evidence>
<dbReference type="Proteomes" id="UP000266889">
    <property type="component" value="Unassembled WGS sequence"/>
</dbReference>
<dbReference type="PANTHER" id="PTHR43580">
    <property type="entry name" value="OXIDOREDUCTASE GLYR1-RELATED"/>
    <property type="match status" value="1"/>
</dbReference>
<accession>A0A3N9X1A8</accession>
<dbReference type="SUPFAM" id="SSF48179">
    <property type="entry name" value="6-phosphogluconate dehydrogenase C-terminal domain-like"/>
    <property type="match status" value="1"/>
</dbReference>
<dbReference type="InterPro" id="IPR036291">
    <property type="entry name" value="NAD(P)-bd_dom_sf"/>
</dbReference>
<dbReference type="InterPro" id="IPR051265">
    <property type="entry name" value="HIBADH-related_NP60_sf"/>
</dbReference>
<dbReference type="AlphaFoldDB" id="A0A3N9X1A8"/>
<dbReference type="EMBL" id="QGSY01000230">
    <property type="protein sequence ID" value="RQX06895.1"/>
    <property type="molecule type" value="Genomic_DNA"/>
</dbReference>
<proteinExistence type="inferred from homology"/>
<dbReference type="InterPro" id="IPR029154">
    <property type="entry name" value="HIBADH-like_NADP-bd"/>
</dbReference>
<keyword evidence="2" id="KW-0560">Oxidoreductase</keyword>
<evidence type="ECO:0000256" key="2">
    <source>
        <dbReference type="ARBA" id="ARBA00023002"/>
    </source>
</evidence>
<keyword evidence="3" id="KW-0520">NAD</keyword>
<sequence length="319" mass="32098">MEPCSATARKTWSVLSCIVPCSRSMAAMHNSRWWHDSPRPSVGDMFEIALLGTGTMGTAIGRRLLATGHRLTVWNRTSARTAPLADAGARAAGSPAEAVRDADVVITMLTDAVAVRHTLVDSGAALALRPGTPVIDMSTIGPRAVAELATLLPAGVPLVDAPVAGSAGAAETGQLVVLAGGEEAVVERIASLLATLGTVRRCGGSGRGAALKLVLNTALITAVTAVADALTVADAVGVDRRTAIDALGTGPLGGAVTRATATDAAFAAALAAKDARLALDVLGDAPAPLLRAAASALATARHPQHDIARLTDAAGSEEK</sequence>
<dbReference type="PIRSF" id="PIRSF000103">
    <property type="entry name" value="HIBADH"/>
    <property type="match status" value="1"/>
</dbReference>
<evidence type="ECO:0000313" key="7">
    <source>
        <dbReference type="EMBL" id="RQX06895.1"/>
    </source>
</evidence>
<dbReference type="GO" id="GO:0050661">
    <property type="term" value="F:NADP binding"/>
    <property type="evidence" value="ECO:0007669"/>
    <property type="project" value="InterPro"/>
</dbReference>
<dbReference type="InterPro" id="IPR015815">
    <property type="entry name" value="HIBADH-related"/>
</dbReference>
<keyword evidence="8" id="KW-1185">Reference proteome</keyword>
<evidence type="ECO:0000259" key="5">
    <source>
        <dbReference type="Pfam" id="PF03446"/>
    </source>
</evidence>
<organism evidence="7 8">
    <name type="scientific">Micromonospora arida</name>
    <dbReference type="NCBI Taxonomy" id="2203715"/>
    <lineage>
        <taxon>Bacteria</taxon>
        <taxon>Bacillati</taxon>
        <taxon>Actinomycetota</taxon>
        <taxon>Actinomycetes</taxon>
        <taxon>Micromonosporales</taxon>
        <taxon>Micromonosporaceae</taxon>
        <taxon>Micromonospora</taxon>
    </lineage>
</organism>
<feature type="active site" evidence="4">
    <location>
        <position position="212"/>
    </location>
</feature>
<feature type="domain" description="6-phosphogluconate dehydrogenase NADP-binding" evidence="5">
    <location>
        <begin position="47"/>
        <end position="198"/>
    </location>
</feature>
<dbReference type="Gene3D" id="1.10.1040.10">
    <property type="entry name" value="N-(1-d-carboxylethyl)-l-norvaline Dehydrogenase, domain 2"/>
    <property type="match status" value="1"/>
</dbReference>
<dbReference type="GO" id="GO:0016491">
    <property type="term" value="F:oxidoreductase activity"/>
    <property type="evidence" value="ECO:0007669"/>
    <property type="project" value="UniProtKB-KW"/>
</dbReference>
<dbReference type="Gene3D" id="3.40.50.720">
    <property type="entry name" value="NAD(P)-binding Rossmann-like Domain"/>
    <property type="match status" value="1"/>
</dbReference>
<evidence type="ECO:0000256" key="3">
    <source>
        <dbReference type="ARBA" id="ARBA00023027"/>
    </source>
</evidence>
<gene>
    <name evidence="7" type="ORF">DLJ58_23335</name>
</gene>
<dbReference type="Pfam" id="PF03446">
    <property type="entry name" value="NAD_binding_2"/>
    <property type="match status" value="1"/>
</dbReference>
<feature type="domain" description="3-hydroxyisobutyrate dehydrogenase-like NAD-binding" evidence="6">
    <location>
        <begin position="206"/>
        <end position="301"/>
    </location>
</feature>
<dbReference type="InterPro" id="IPR006115">
    <property type="entry name" value="6PGDH_NADP-bd"/>
</dbReference>